<dbReference type="AlphaFoldDB" id="A0A2H4MY30"/>
<protein>
    <submittedName>
        <fullName evidence="1">Theromin</fullName>
    </submittedName>
</protein>
<proteinExistence type="evidence at transcript level"/>
<organism evidence="1">
    <name type="scientific">Whitmania pigra</name>
    <name type="common">Leech</name>
    <dbReference type="NCBI Taxonomy" id="486152"/>
    <lineage>
        <taxon>Eukaryota</taxon>
        <taxon>Metazoa</taxon>
        <taxon>Spiralia</taxon>
        <taxon>Lophotrochozoa</taxon>
        <taxon>Annelida</taxon>
        <taxon>Clitellata</taxon>
        <taxon>Hirudinea</taxon>
        <taxon>Hirudinida</taxon>
        <taxon>Hirudiniformes</taxon>
        <taxon>Haemopidae</taxon>
        <taxon>Whitmania</taxon>
    </lineage>
</organism>
<reference evidence="1" key="1">
    <citation type="submission" date="2016-10" db="EMBL/GenBank/DDBJ databases">
        <title>Theromin.</title>
        <authorList>
            <person name="Wu M."/>
            <person name="Liu F."/>
        </authorList>
    </citation>
    <scope>NUCLEOTIDE SEQUENCE</scope>
</reference>
<accession>A0A2H4MY30</accession>
<name>A0A2H4MY30_WHIPI</name>
<sequence>MFLQPENGTHLATFTFALKSEGTSMHSSPALQLLFLTLHLVTQREHKQFVLTRFNCWSQVLLPLFAGQSEHTVGTVTPL</sequence>
<dbReference type="EMBL" id="KX987102">
    <property type="protein sequence ID" value="ATO92321.1"/>
    <property type="molecule type" value="mRNA"/>
</dbReference>
<evidence type="ECO:0000313" key="1">
    <source>
        <dbReference type="EMBL" id="ATO92321.1"/>
    </source>
</evidence>